<feature type="compositionally biased region" description="Basic and acidic residues" evidence="6">
    <location>
        <begin position="285"/>
        <end position="296"/>
    </location>
</feature>
<gene>
    <name evidence="8" type="ORF">ARD30_18645</name>
</gene>
<evidence type="ECO:0000256" key="1">
    <source>
        <dbReference type="ARBA" id="ARBA00001541"/>
    </source>
</evidence>
<dbReference type="InterPro" id="IPR036804">
    <property type="entry name" value="CheR_N_sf"/>
</dbReference>
<dbReference type="SUPFAM" id="SSF47757">
    <property type="entry name" value="Chemotaxis receptor methyltransferase CheR, N-terminal domain"/>
    <property type="match status" value="1"/>
</dbReference>
<dbReference type="Gene3D" id="3.40.50.150">
    <property type="entry name" value="Vaccinia Virus protein VP39"/>
    <property type="match status" value="1"/>
</dbReference>
<evidence type="ECO:0000313" key="8">
    <source>
        <dbReference type="EMBL" id="KQK29253.1"/>
    </source>
</evidence>
<keyword evidence="4" id="KW-0808">Transferase</keyword>
<dbReference type="InterPro" id="IPR029063">
    <property type="entry name" value="SAM-dependent_MTases_sf"/>
</dbReference>
<dbReference type="PANTHER" id="PTHR24422">
    <property type="entry name" value="CHEMOTAXIS PROTEIN METHYLTRANSFERASE"/>
    <property type="match status" value="1"/>
</dbReference>
<evidence type="ECO:0000256" key="4">
    <source>
        <dbReference type="ARBA" id="ARBA00022679"/>
    </source>
</evidence>
<feature type="domain" description="CheR-type methyltransferase" evidence="7">
    <location>
        <begin position="1"/>
        <end position="271"/>
    </location>
</feature>
<dbReference type="Proteomes" id="UP000051562">
    <property type="component" value="Unassembled WGS sequence"/>
</dbReference>
<dbReference type="InterPro" id="IPR000780">
    <property type="entry name" value="CheR_MeTrfase"/>
</dbReference>
<sequence length="296" mass="33261">MTEADFTFLRLLLQQRSGLSLTADKQYLAESRLGILCRRRGIADITTLIARLRSAREPALENAVVDAMTTNETLFFRDRTPFDLFRDVILPERLAANAATRSLRIWCAAVSSGQEAYSLAMLIDEAAARLEGWKIDIVGTDISSEILEKARSGSYSQFEIQRGLPIQMLLKHFEQRGDKWQVSERLRRMVEFRRHNLLERNDHLGRFDVIFCRNVLIYFDVPTKVKALELLAPRLAPDGALLLGAAETVLGLATSFACDPEHRGLYRLPGPALRARPAASPPDGLARKERLAGWSA</sequence>
<name>A0A0Q3I3F0_9HYPH</name>
<dbReference type="STRING" id="53254.SAMN05660750_00555"/>
<dbReference type="SMART" id="SM00138">
    <property type="entry name" value="MeTrc"/>
    <property type="match status" value="1"/>
</dbReference>
<comment type="catalytic activity">
    <reaction evidence="1">
        <text>L-glutamyl-[protein] + S-adenosyl-L-methionine = [protein]-L-glutamate 5-O-methyl ester + S-adenosyl-L-homocysteine</text>
        <dbReference type="Rhea" id="RHEA:24452"/>
        <dbReference type="Rhea" id="RHEA-COMP:10208"/>
        <dbReference type="Rhea" id="RHEA-COMP:10311"/>
        <dbReference type="ChEBI" id="CHEBI:29973"/>
        <dbReference type="ChEBI" id="CHEBI:57856"/>
        <dbReference type="ChEBI" id="CHEBI:59789"/>
        <dbReference type="ChEBI" id="CHEBI:82795"/>
        <dbReference type="EC" id="2.1.1.80"/>
    </reaction>
</comment>
<dbReference type="InterPro" id="IPR022641">
    <property type="entry name" value="CheR_N"/>
</dbReference>
<dbReference type="InterPro" id="IPR050903">
    <property type="entry name" value="Bact_Chemotaxis_MeTrfase"/>
</dbReference>
<evidence type="ECO:0000256" key="5">
    <source>
        <dbReference type="ARBA" id="ARBA00022691"/>
    </source>
</evidence>
<dbReference type="RefSeq" id="WP_055729422.1">
    <property type="nucleotide sequence ID" value="NZ_LMAR01000051.1"/>
</dbReference>
<organism evidence="8 9">
    <name type="scientific">Bosea thiooxidans</name>
    <dbReference type="NCBI Taxonomy" id="53254"/>
    <lineage>
        <taxon>Bacteria</taxon>
        <taxon>Pseudomonadati</taxon>
        <taxon>Pseudomonadota</taxon>
        <taxon>Alphaproteobacteria</taxon>
        <taxon>Hyphomicrobiales</taxon>
        <taxon>Boseaceae</taxon>
        <taxon>Bosea</taxon>
    </lineage>
</organism>
<accession>A0A0Q3I3F0</accession>
<dbReference type="PROSITE" id="PS50123">
    <property type="entry name" value="CHER"/>
    <property type="match status" value="1"/>
</dbReference>
<dbReference type="PRINTS" id="PR00996">
    <property type="entry name" value="CHERMTFRASE"/>
</dbReference>
<evidence type="ECO:0000256" key="2">
    <source>
        <dbReference type="ARBA" id="ARBA00012534"/>
    </source>
</evidence>
<dbReference type="InterPro" id="IPR022642">
    <property type="entry name" value="CheR_C"/>
</dbReference>
<dbReference type="Pfam" id="PF01739">
    <property type="entry name" value="CheR"/>
    <property type="match status" value="1"/>
</dbReference>
<dbReference type="GO" id="GO:0008983">
    <property type="term" value="F:protein-glutamate O-methyltransferase activity"/>
    <property type="evidence" value="ECO:0007669"/>
    <property type="project" value="UniProtKB-EC"/>
</dbReference>
<evidence type="ECO:0000256" key="3">
    <source>
        <dbReference type="ARBA" id="ARBA00022603"/>
    </source>
</evidence>
<reference evidence="8 9" key="1">
    <citation type="submission" date="2015-10" db="EMBL/GenBank/DDBJ databases">
        <title>Draft genome of Bosea thiooxidans.</title>
        <authorList>
            <person name="Wang X."/>
        </authorList>
    </citation>
    <scope>NUCLEOTIDE SEQUENCE [LARGE SCALE GENOMIC DNA]</scope>
    <source>
        <strain evidence="8 9">CGMCC 9174</strain>
    </source>
</reference>
<evidence type="ECO:0000259" key="7">
    <source>
        <dbReference type="PROSITE" id="PS50123"/>
    </source>
</evidence>
<keyword evidence="3" id="KW-0489">Methyltransferase</keyword>
<dbReference type="Gene3D" id="1.10.155.10">
    <property type="entry name" value="Chemotaxis receptor methyltransferase CheR, N-terminal domain"/>
    <property type="match status" value="1"/>
</dbReference>
<dbReference type="EC" id="2.1.1.80" evidence="2"/>
<evidence type="ECO:0000256" key="6">
    <source>
        <dbReference type="SAM" id="MobiDB-lite"/>
    </source>
</evidence>
<dbReference type="GO" id="GO:0032259">
    <property type="term" value="P:methylation"/>
    <property type="evidence" value="ECO:0007669"/>
    <property type="project" value="UniProtKB-KW"/>
</dbReference>
<dbReference type="Pfam" id="PF03705">
    <property type="entry name" value="CheR_N"/>
    <property type="match status" value="1"/>
</dbReference>
<dbReference type="AlphaFoldDB" id="A0A0Q3I3F0"/>
<keyword evidence="5" id="KW-0949">S-adenosyl-L-methionine</keyword>
<dbReference type="SUPFAM" id="SSF53335">
    <property type="entry name" value="S-adenosyl-L-methionine-dependent methyltransferases"/>
    <property type="match status" value="1"/>
</dbReference>
<keyword evidence="9" id="KW-1185">Reference proteome</keyword>
<dbReference type="EMBL" id="LMAR01000051">
    <property type="protein sequence ID" value="KQK29253.1"/>
    <property type="molecule type" value="Genomic_DNA"/>
</dbReference>
<feature type="region of interest" description="Disordered" evidence="6">
    <location>
        <begin position="274"/>
        <end position="296"/>
    </location>
</feature>
<comment type="caution">
    <text evidence="8">The sequence shown here is derived from an EMBL/GenBank/DDBJ whole genome shotgun (WGS) entry which is preliminary data.</text>
</comment>
<proteinExistence type="predicted"/>
<dbReference type="PANTHER" id="PTHR24422:SF21">
    <property type="entry name" value="CHEMOTAXIS PROTEIN METHYLTRANSFERASE 1"/>
    <property type="match status" value="1"/>
</dbReference>
<protein>
    <recommendedName>
        <fullName evidence="2">protein-glutamate O-methyltransferase</fullName>
        <ecNumber evidence="2">2.1.1.80</ecNumber>
    </recommendedName>
</protein>
<evidence type="ECO:0000313" key="9">
    <source>
        <dbReference type="Proteomes" id="UP000051562"/>
    </source>
</evidence>